<dbReference type="AlphaFoldDB" id="A0AAE1V3I5"/>
<protein>
    <recommendedName>
        <fullName evidence="1">Serine aminopeptidase S33 domain-containing protein</fullName>
    </recommendedName>
</protein>
<dbReference type="InterPro" id="IPR022742">
    <property type="entry name" value="Hydrolase_4"/>
</dbReference>
<sequence length="353" mass="39700">MSHPIFQSNENSPYGDLTREEFYKQHKIMHKQTFMLNKQNMKIFTQSWQPESSNQLRGLVGMIHGYTSESSWIFELNAVAMAKAGFFVCALDQQGHGYSEGSPGYIPSIQPIIQDCIQYFDSARADHPKLPTFLYGESLGGAIGTLICLRQKTVWNGLILSGPMFGVSQKYKPVWPLEKLLPLAAFIAPSWRIVITKSPASKSYKEGFKRKMVSKSPNCLASQKPPAATALELLKVCEYIQRNSHELEVPLLILQGGEDKVCDPEAAKLVYESAGSKDKTMKIYPGMWHQLIGEPNESVELVFNTMLSWLEYRQQTISVKRELGSPITTLAEIPDVAIRQLPPERQTNSLNNL</sequence>
<proteinExistence type="predicted"/>
<dbReference type="PRINTS" id="PR00111">
    <property type="entry name" value="ABHYDROLASE"/>
</dbReference>
<evidence type="ECO:0000313" key="3">
    <source>
        <dbReference type="Proteomes" id="UP001291623"/>
    </source>
</evidence>
<reference evidence="2" key="1">
    <citation type="submission" date="2023-12" db="EMBL/GenBank/DDBJ databases">
        <title>Genome assembly of Anisodus tanguticus.</title>
        <authorList>
            <person name="Wang Y.-J."/>
        </authorList>
    </citation>
    <scope>NUCLEOTIDE SEQUENCE</scope>
    <source>
        <strain evidence="2">KB-2021</strain>
        <tissue evidence="2">Leaf</tissue>
    </source>
</reference>
<evidence type="ECO:0000259" key="1">
    <source>
        <dbReference type="Pfam" id="PF12146"/>
    </source>
</evidence>
<comment type="caution">
    <text evidence="2">The sequence shown here is derived from an EMBL/GenBank/DDBJ whole genome shotgun (WGS) entry which is preliminary data.</text>
</comment>
<dbReference type="Pfam" id="PF12146">
    <property type="entry name" value="Hydrolase_4"/>
    <property type="match status" value="1"/>
</dbReference>
<organism evidence="2 3">
    <name type="scientific">Anisodus tanguticus</name>
    <dbReference type="NCBI Taxonomy" id="243964"/>
    <lineage>
        <taxon>Eukaryota</taxon>
        <taxon>Viridiplantae</taxon>
        <taxon>Streptophyta</taxon>
        <taxon>Embryophyta</taxon>
        <taxon>Tracheophyta</taxon>
        <taxon>Spermatophyta</taxon>
        <taxon>Magnoliopsida</taxon>
        <taxon>eudicotyledons</taxon>
        <taxon>Gunneridae</taxon>
        <taxon>Pentapetalae</taxon>
        <taxon>asterids</taxon>
        <taxon>lamiids</taxon>
        <taxon>Solanales</taxon>
        <taxon>Solanaceae</taxon>
        <taxon>Solanoideae</taxon>
        <taxon>Hyoscyameae</taxon>
        <taxon>Anisodus</taxon>
    </lineage>
</organism>
<dbReference type="EMBL" id="JAVYJV010000018">
    <property type="protein sequence ID" value="KAK4347409.1"/>
    <property type="molecule type" value="Genomic_DNA"/>
</dbReference>
<gene>
    <name evidence="2" type="ORF">RND71_033748</name>
</gene>
<feature type="domain" description="Serine aminopeptidase S33" evidence="1">
    <location>
        <begin position="56"/>
        <end position="296"/>
    </location>
</feature>
<keyword evidence="3" id="KW-1185">Reference proteome</keyword>
<dbReference type="Proteomes" id="UP001291623">
    <property type="component" value="Unassembled WGS sequence"/>
</dbReference>
<dbReference type="SUPFAM" id="SSF53474">
    <property type="entry name" value="alpha/beta-Hydrolases"/>
    <property type="match status" value="1"/>
</dbReference>
<name>A0AAE1V3I5_9SOLA</name>
<dbReference type="InterPro" id="IPR051044">
    <property type="entry name" value="MAG_DAG_Lipase"/>
</dbReference>
<dbReference type="InterPro" id="IPR000073">
    <property type="entry name" value="AB_hydrolase_1"/>
</dbReference>
<evidence type="ECO:0000313" key="2">
    <source>
        <dbReference type="EMBL" id="KAK4347409.1"/>
    </source>
</evidence>
<dbReference type="InterPro" id="IPR029058">
    <property type="entry name" value="AB_hydrolase_fold"/>
</dbReference>
<dbReference type="Gene3D" id="3.40.50.1820">
    <property type="entry name" value="alpha/beta hydrolase"/>
    <property type="match status" value="1"/>
</dbReference>
<dbReference type="PANTHER" id="PTHR11614">
    <property type="entry name" value="PHOSPHOLIPASE-RELATED"/>
    <property type="match status" value="1"/>
</dbReference>
<dbReference type="GO" id="GO:0016787">
    <property type="term" value="F:hydrolase activity"/>
    <property type="evidence" value="ECO:0007669"/>
    <property type="project" value="UniProtKB-ARBA"/>
</dbReference>
<accession>A0AAE1V3I5</accession>